<keyword evidence="5 10" id="KW-0812">Transmembrane</keyword>
<reference evidence="11 12" key="1">
    <citation type="submission" date="2018-06" db="EMBL/GenBank/DDBJ databases">
        <title>Chryseolinea flavus sp. nov., a member of the phylum Bacteroidetes isolated from soil.</title>
        <authorList>
            <person name="Li Y."/>
            <person name="Wang J."/>
        </authorList>
    </citation>
    <scope>NUCLEOTIDE SEQUENCE [LARGE SCALE GENOMIC DNA]</scope>
    <source>
        <strain evidence="11 12">SDU1-6</strain>
    </source>
</reference>
<keyword evidence="12" id="KW-1185">Reference proteome</keyword>
<sequence>MQNLDHMLYLGAFLFAVGIAVIVVKRNAIMVLLGLELLLNASNVNLVVFNRIHAGRIDGQMFSLFVIIVAVCEAAVGLAIVLRVYQYYKTSVPDEVSELKD</sequence>
<dbReference type="HAMAP" id="MF_01456">
    <property type="entry name" value="NDH1_NuoK"/>
    <property type="match status" value="1"/>
</dbReference>
<comment type="subcellular location">
    <subcellularLocation>
        <location evidence="10">Cell membrane</location>
        <topology evidence="10">Multi-pass membrane protein</topology>
    </subcellularLocation>
    <subcellularLocation>
        <location evidence="2">Membrane</location>
        <topology evidence="2">Multi-pass membrane protein</topology>
    </subcellularLocation>
</comment>
<comment type="function">
    <text evidence="10">NDH-1 shuttles electrons from NADH, via FMN and iron-sulfur (Fe-S) centers, to quinones in the respiratory chain. The immediate electron acceptor for the enzyme in this species is believed to be a menaquinone. Couples the redox reaction to proton translocation (for every two electrons transferred, four hydrogen ions are translocated across the cytoplasmic membrane), and thus conserves the redox energy in a proton gradient.</text>
</comment>
<evidence type="ECO:0000256" key="2">
    <source>
        <dbReference type="ARBA" id="ARBA00004141"/>
    </source>
</evidence>
<feature type="transmembrane region" description="Helical" evidence="10">
    <location>
        <begin position="6"/>
        <end position="24"/>
    </location>
</feature>
<evidence type="ECO:0000256" key="9">
    <source>
        <dbReference type="ARBA" id="ARBA00023136"/>
    </source>
</evidence>
<dbReference type="AlphaFoldDB" id="A0A364XZJ9"/>
<dbReference type="PANTHER" id="PTHR11434">
    <property type="entry name" value="NADH-UBIQUINONE OXIDOREDUCTASE SUBUNIT ND4L"/>
    <property type="match status" value="1"/>
</dbReference>
<organism evidence="11 12">
    <name type="scientific">Pseudochryseolinea flava</name>
    <dbReference type="NCBI Taxonomy" id="2059302"/>
    <lineage>
        <taxon>Bacteria</taxon>
        <taxon>Pseudomonadati</taxon>
        <taxon>Bacteroidota</taxon>
        <taxon>Cytophagia</taxon>
        <taxon>Cytophagales</taxon>
        <taxon>Fulvivirgaceae</taxon>
        <taxon>Pseudochryseolinea</taxon>
    </lineage>
</organism>
<dbReference type="PANTHER" id="PTHR11434:SF16">
    <property type="entry name" value="NADH-UBIQUINONE OXIDOREDUCTASE CHAIN 4L"/>
    <property type="match status" value="1"/>
</dbReference>
<dbReference type="GO" id="GO:0048038">
    <property type="term" value="F:quinone binding"/>
    <property type="evidence" value="ECO:0007669"/>
    <property type="project" value="UniProtKB-KW"/>
</dbReference>
<keyword evidence="10" id="KW-1003">Cell membrane</keyword>
<dbReference type="GO" id="GO:0050136">
    <property type="term" value="F:NADH dehydrogenase (quinone) (non-electrogenic) activity"/>
    <property type="evidence" value="ECO:0007669"/>
    <property type="project" value="UniProtKB-UniRule"/>
</dbReference>
<keyword evidence="6 10" id="KW-0874">Quinone</keyword>
<keyword evidence="8 10" id="KW-1133">Transmembrane helix</keyword>
<comment type="catalytic activity">
    <reaction evidence="10">
        <text>a quinone + NADH + 5 H(+)(in) = a quinol + NAD(+) + 4 H(+)(out)</text>
        <dbReference type="Rhea" id="RHEA:57888"/>
        <dbReference type="ChEBI" id="CHEBI:15378"/>
        <dbReference type="ChEBI" id="CHEBI:24646"/>
        <dbReference type="ChEBI" id="CHEBI:57540"/>
        <dbReference type="ChEBI" id="CHEBI:57945"/>
        <dbReference type="ChEBI" id="CHEBI:132124"/>
    </reaction>
</comment>
<evidence type="ECO:0000256" key="4">
    <source>
        <dbReference type="ARBA" id="ARBA00022448"/>
    </source>
</evidence>
<keyword evidence="9 10" id="KW-0472">Membrane</keyword>
<evidence type="ECO:0000313" key="11">
    <source>
        <dbReference type="EMBL" id="RAV99814.1"/>
    </source>
</evidence>
<evidence type="ECO:0000256" key="1">
    <source>
        <dbReference type="ARBA" id="ARBA00002378"/>
    </source>
</evidence>
<dbReference type="GO" id="GO:0042773">
    <property type="term" value="P:ATP synthesis coupled electron transport"/>
    <property type="evidence" value="ECO:0007669"/>
    <property type="project" value="InterPro"/>
</dbReference>
<accession>A0A364XZJ9</accession>
<protein>
    <recommendedName>
        <fullName evidence="10">NADH-quinone oxidoreductase subunit K</fullName>
        <ecNumber evidence="10">7.1.1.-</ecNumber>
    </recommendedName>
    <alternativeName>
        <fullName evidence="10">NADH dehydrogenase I subunit K</fullName>
    </alternativeName>
    <alternativeName>
        <fullName evidence="10">NDH-1 subunit K</fullName>
    </alternativeName>
</protein>
<dbReference type="InterPro" id="IPR001133">
    <property type="entry name" value="NADH_UbQ_OxRdtase_chain4L/K"/>
</dbReference>
<name>A0A364XZJ9_9BACT</name>
<evidence type="ECO:0000313" key="12">
    <source>
        <dbReference type="Proteomes" id="UP000251889"/>
    </source>
</evidence>
<evidence type="ECO:0000256" key="3">
    <source>
        <dbReference type="ARBA" id="ARBA00010519"/>
    </source>
</evidence>
<dbReference type="EC" id="7.1.1.-" evidence="10"/>
<keyword evidence="4 10" id="KW-0813">Transport</keyword>
<dbReference type="Pfam" id="PF00420">
    <property type="entry name" value="Oxidored_q2"/>
    <property type="match status" value="1"/>
</dbReference>
<comment type="subunit">
    <text evidence="10">NDH-1 is composed of 14 different subunits. Subunits NuoA, H, J, K, L, M, N constitute the membrane sector of the complex.</text>
</comment>
<dbReference type="NCBIfam" id="NF004320">
    <property type="entry name" value="PRK05715.1-2"/>
    <property type="match status" value="1"/>
</dbReference>
<evidence type="ECO:0000256" key="8">
    <source>
        <dbReference type="ARBA" id="ARBA00022989"/>
    </source>
</evidence>
<dbReference type="RefSeq" id="WP_112748161.1">
    <property type="nucleotide sequence ID" value="NZ_QMFY01000009.1"/>
</dbReference>
<comment type="similarity">
    <text evidence="3 10">Belongs to the complex I subunit 4L family.</text>
</comment>
<feature type="transmembrane region" description="Helical" evidence="10">
    <location>
        <begin position="61"/>
        <end position="82"/>
    </location>
</feature>
<keyword evidence="7 10" id="KW-1278">Translocase</keyword>
<evidence type="ECO:0000256" key="5">
    <source>
        <dbReference type="ARBA" id="ARBA00022692"/>
    </source>
</evidence>
<dbReference type="Gene3D" id="1.10.287.3510">
    <property type="match status" value="1"/>
</dbReference>
<evidence type="ECO:0000256" key="7">
    <source>
        <dbReference type="ARBA" id="ARBA00022967"/>
    </source>
</evidence>
<proteinExistence type="inferred from homology"/>
<dbReference type="GO" id="GO:0005886">
    <property type="term" value="C:plasma membrane"/>
    <property type="evidence" value="ECO:0007669"/>
    <property type="project" value="UniProtKB-SubCell"/>
</dbReference>
<keyword evidence="11" id="KW-0560">Oxidoreductase</keyword>
<dbReference type="Proteomes" id="UP000251889">
    <property type="component" value="Unassembled WGS sequence"/>
</dbReference>
<evidence type="ECO:0000256" key="6">
    <source>
        <dbReference type="ARBA" id="ARBA00022719"/>
    </source>
</evidence>
<dbReference type="FunFam" id="1.10.287.3510:FF:000001">
    <property type="entry name" value="NADH-quinone oxidoreductase subunit K"/>
    <property type="match status" value="1"/>
</dbReference>
<dbReference type="EMBL" id="QMFY01000009">
    <property type="protein sequence ID" value="RAV99814.1"/>
    <property type="molecule type" value="Genomic_DNA"/>
</dbReference>
<dbReference type="GO" id="GO:0030964">
    <property type="term" value="C:NADH dehydrogenase complex"/>
    <property type="evidence" value="ECO:0007669"/>
    <property type="project" value="TreeGrafter"/>
</dbReference>
<comment type="function">
    <text evidence="1">NDH-1 shuttles electrons from NADH, via FMN and iron-sulfur (Fe-S) centers, to quinones in the respiratory chain. The immediate electron acceptor for the enzyme in this species is believed to be ubiquinone. Couples the redox reaction to proton translocation (for every two electrons transferred, four hydrogen ions are translocated across the cytoplasmic membrane), and thus conserves the redox energy in a proton gradient.</text>
</comment>
<keyword evidence="10" id="KW-0520">NAD</keyword>
<feature type="transmembrane region" description="Helical" evidence="10">
    <location>
        <begin position="31"/>
        <end position="49"/>
    </location>
</feature>
<comment type="caution">
    <text evidence="11">The sequence shown here is derived from an EMBL/GenBank/DDBJ whole genome shotgun (WGS) entry which is preliminary data.</text>
</comment>
<evidence type="ECO:0000256" key="10">
    <source>
        <dbReference type="HAMAP-Rule" id="MF_01456"/>
    </source>
</evidence>
<dbReference type="OrthoDB" id="9810120at2"/>
<gene>
    <name evidence="10" type="primary">nuoK</name>
    <name evidence="11" type="ORF">DQQ10_17375</name>
</gene>
<dbReference type="InterPro" id="IPR039428">
    <property type="entry name" value="NUOK/Mnh_C1-like"/>
</dbReference>